<gene>
    <name evidence="2" type="ORF">PAN0_071c6588</name>
</gene>
<feature type="binding site" evidence="1">
    <location>
        <position position="315"/>
    </location>
    <ligand>
        <name>Zn(2+)</name>
        <dbReference type="ChEBI" id="CHEBI:29105"/>
        <note>catalytic</note>
    </ligand>
</feature>
<dbReference type="Pfam" id="PF01400">
    <property type="entry name" value="Astacin"/>
    <property type="match status" value="1"/>
</dbReference>
<dbReference type="GO" id="GO:0008270">
    <property type="term" value="F:zinc ion binding"/>
    <property type="evidence" value="ECO:0007669"/>
    <property type="project" value="UniProtKB-UniRule"/>
</dbReference>
<dbReference type="InterPro" id="IPR001506">
    <property type="entry name" value="Peptidase_M12A"/>
</dbReference>
<dbReference type="OrthoDB" id="2552706at2759"/>
<keyword evidence="3" id="KW-1185">Reference proteome</keyword>
<dbReference type="SUPFAM" id="SSF55486">
    <property type="entry name" value="Metalloproteases ('zincins'), catalytic domain"/>
    <property type="match status" value="1"/>
</dbReference>
<dbReference type="RefSeq" id="XP_014653457.1">
    <property type="nucleotide sequence ID" value="XM_014797971.1"/>
</dbReference>
<sequence length="637" mass="69924">MPSFQPIRCDLFTPPGDDEPAAEQQPATDFPHGSAPDMASEQPKPTGTQPAIDRLIKPVRCDLFTPPPRRTFEQPAATEQPPMDPSHRSDDTTSELPKPSGAPPRVDRLVKPVRCDLFTPPSDDEPAAVEQPTTDPSEGRPTVTASNSEQPTTTHAQLGVNNPKDWIHKMCKDVVSPDTLETAVSQGVHGSTSGTIVASTDKLWPDSSQTIYYCFLPGDHVGSNAQQDKVRNAIQEWSHYANVRFVEEVSPARCDVRITFDPNDGSWSYVGLDSRIIEPQDATMNLAWLQASGSMTANERASILHEFGHVLGLLHEHQSPAQGGTAINPQAAYDLYRSGRHWTDKQIQDQIIDVYNQYDVSNYSQVDVTSIMHCPQPKELTGLDHDIGFNKELSDLDKACMVVQYPRAQPHPDAPQWTFGYALKVIGCPESVAQQLRAAKARGTDQGGFIDPTSIRKILSDWTKAFHSKGGAMAFRREVAEPKNAPAMMAGLAQPFQMTNELFDRGGIVGGPNGESLASNYTKVLHSLVPLYEGIEARKKREEMRAWLLADTESNSAANVNADKGVNHADIPTTAESLRDAKDSFRKSALGSVYTDPSVFPVQMDPKDWHDALDAGYTAEELSQDPALMHAVLRSKD</sequence>
<dbReference type="InterPro" id="IPR024079">
    <property type="entry name" value="MetalloPept_cat_dom_sf"/>
</dbReference>
<dbReference type="GO" id="GO:0004222">
    <property type="term" value="F:metalloendopeptidase activity"/>
    <property type="evidence" value="ECO:0007669"/>
    <property type="project" value="UniProtKB-UniRule"/>
</dbReference>
<comment type="cofactor">
    <cofactor evidence="1">
        <name>Zn(2+)</name>
        <dbReference type="ChEBI" id="CHEBI:29105"/>
    </cofactor>
    <text evidence="1">Binds 1 zinc ion per subunit.</text>
</comment>
<evidence type="ECO:0000256" key="1">
    <source>
        <dbReference type="PROSITE-ProRule" id="PRU01211"/>
    </source>
</evidence>
<organism evidence="2 3">
    <name type="scientific">Pseudozyma antarctica</name>
    <name type="common">Yeast</name>
    <name type="synonym">Candida antarctica</name>
    <dbReference type="NCBI Taxonomy" id="84753"/>
    <lineage>
        <taxon>Eukaryota</taxon>
        <taxon>Fungi</taxon>
        <taxon>Dikarya</taxon>
        <taxon>Basidiomycota</taxon>
        <taxon>Ustilaginomycotina</taxon>
        <taxon>Ustilaginomycetes</taxon>
        <taxon>Ustilaginales</taxon>
        <taxon>Ustilaginaceae</taxon>
        <taxon>Moesziomyces</taxon>
    </lineage>
</organism>
<reference evidence="3" key="1">
    <citation type="journal article" date="2014" name="Genome Announc.">
        <title>Draft Genome Sequence of the Yeast Pseudozyma antarctica Type Strain JCM10317, a Producer of the Glycolipid Biosurfactants, Mannosylerythritol Lipids.</title>
        <authorList>
            <person name="Saika A."/>
            <person name="Koike H."/>
            <person name="Hori T."/>
            <person name="Fukuoka T."/>
            <person name="Sato S."/>
            <person name="Habe H."/>
            <person name="Kitamoto D."/>
            <person name="Morita T."/>
        </authorList>
    </citation>
    <scope>NUCLEOTIDE SEQUENCE [LARGE SCALE GENOMIC DNA]</scope>
    <source>
        <strain evidence="3">JCM 10317</strain>
    </source>
</reference>
<evidence type="ECO:0000313" key="3">
    <source>
        <dbReference type="Proteomes" id="UP000053758"/>
    </source>
</evidence>
<dbReference type="AlphaFoldDB" id="A0A081CNU6"/>
<keyword evidence="1" id="KW-0479">Metal-binding</keyword>
<dbReference type="GO" id="GO:0006508">
    <property type="term" value="P:proteolysis"/>
    <property type="evidence" value="ECO:0007669"/>
    <property type="project" value="UniProtKB-KW"/>
</dbReference>
<dbReference type="InterPro" id="IPR006026">
    <property type="entry name" value="Peptidase_Metallo"/>
</dbReference>
<dbReference type="PROSITE" id="PS51864">
    <property type="entry name" value="ASTACIN"/>
    <property type="match status" value="1"/>
</dbReference>
<dbReference type="PANTHER" id="PTHR10127">
    <property type="entry name" value="DISCOIDIN, CUB, EGF, LAMININ , AND ZINC METALLOPROTEASE DOMAIN CONTAINING"/>
    <property type="match status" value="1"/>
</dbReference>
<feature type="active site" evidence="1">
    <location>
        <position position="306"/>
    </location>
</feature>
<feature type="binding site" evidence="1">
    <location>
        <position position="305"/>
    </location>
    <ligand>
        <name>Zn(2+)</name>
        <dbReference type="ChEBI" id="CHEBI:29105"/>
        <note>catalytic</note>
    </ligand>
</feature>
<dbReference type="EMBL" id="DF830138">
    <property type="protein sequence ID" value="GAK68342.1"/>
    <property type="molecule type" value="Genomic_DNA"/>
</dbReference>
<keyword evidence="1" id="KW-0862">Zinc</keyword>
<comment type="caution">
    <text evidence="1">Lacks conserved residue(s) required for the propagation of feature annotation.</text>
</comment>
<dbReference type="PANTHER" id="PTHR10127:SF850">
    <property type="entry name" value="METALLOENDOPEPTIDASE"/>
    <property type="match status" value="1"/>
</dbReference>
<evidence type="ECO:0000313" key="2">
    <source>
        <dbReference type="EMBL" id="GAK68342.1"/>
    </source>
</evidence>
<keyword evidence="1" id="KW-0645">Protease</keyword>
<protein>
    <submittedName>
        <fullName evidence="2">Peptidase m12a astacin</fullName>
    </submittedName>
</protein>
<dbReference type="Proteomes" id="UP000053758">
    <property type="component" value="Unassembled WGS sequence"/>
</dbReference>
<dbReference type="HOGENOM" id="CLU_429585_0_0_1"/>
<dbReference type="Gene3D" id="3.40.390.10">
    <property type="entry name" value="Collagenase (Catalytic Domain)"/>
    <property type="match status" value="1"/>
</dbReference>
<keyword evidence="1" id="KW-0378">Hydrolase</keyword>
<dbReference type="GeneID" id="26307387"/>
<dbReference type="SMART" id="SM00235">
    <property type="entry name" value="ZnMc"/>
    <property type="match status" value="1"/>
</dbReference>
<accession>A0A081CNU6</accession>
<feature type="binding site" evidence="1">
    <location>
        <position position="309"/>
    </location>
    <ligand>
        <name>Zn(2+)</name>
        <dbReference type="ChEBI" id="CHEBI:29105"/>
        <note>catalytic</note>
    </ligand>
</feature>
<proteinExistence type="predicted"/>
<name>A0A081CNU6_PSEA2</name>
<keyword evidence="1" id="KW-0482">Metalloprotease</keyword>